<protein>
    <recommendedName>
        <fullName evidence="10">PH domain-containing protein</fullName>
    </recommendedName>
</protein>
<reference evidence="11 12" key="1">
    <citation type="journal article" date="2018" name="Nat. Ecol. Evol.">
        <title>Shark genomes provide insights into elasmobranch evolution and the origin of vertebrates.</title>
        <authorList>
            <person name="Hara Y"/>
            <person name="Yamaguchi K"/>
            <person name="Onimaru K"/>
            <person name="Kadota M"/>
            <person name="Koyanagi M"/>
            <person name="Keeley SD"/>
            <person name="Tatsumi K"/>
            <person name="Tanaka K"/>
            <person name="Motone F"/>
            <person name="Kageyama Y"/>
            <person name="Nozu R"/>
            <person name="Adachi N"/>
            <person name="Nishimura O"/>
            <person name="Nakagawa R"/>
            <person name="Tanegashima C"/>
            <person name="Kiyatake I"/>
            <person name="Matsumoto R"/>
            <person name="Murakumo K"/>
            <person name="Nishida K"/>
            <person name="Terakita A"/>
            <person name="Kuratani S"/>
            <person name="Sato K"/>
            <person name="Hyodo S Kuraku.S."/>
        </authorList>
    </citation>
    <scope>NUCLEOTIDE SEQUENCE [LARGE SCALE GENOMIC DNA]</scope>
</reference>
<feature type="compositionally biased region" description="Polar residues" evidence="9">
    <location>
        <begin position="635"/>
        <end position="653"/>
    </location>
</feature>
<evidence type="ECO:0000256" key="8">
    <source>
        <dbReference type="SAM" id="Coils"/>
    </source>
</evidence>
<dbReference type="InterPro" id="IPR002017">
    <property type="entry name" value="Spectrin_repeat"/>
</dbReference>
<dbReference type="InterPro" id="IPR018159">
    <property type="entry name" value="Spectrin/alpha-actinin"/>
</dbReference>
<gene>
    <name evidence="11" type="ORF">scyTo_0017745</name>
</gene>
<evidence type="ECO:0000256" key="6">
    <source>
        <dbReference type="ARBA" id="ARBA00023203"/>
    </source>
</evidence>
<keyword evidence="6" id="KW-0009">Actin-binding</keyword>
<feature type="domain" description="PH" evidence="10">
    <location>
        <begin position="610"/>
        <end position="632"/>
    </location>
</feature>
<feature type="compositionally biased region" description="Basic and acidic residues" evidence="9">
    <location>
        <begin position="413"/>
        <end position="427"/>
    </location>
</feature>
<dbReference type="GO" id="GO:0005856">
    <property type="term" value="C:cytoskeleton"/>
    <property type="evidence" value="ECO:0007669"/>
    <property type="project" value="UniProtKB-SubCell"/>
</dbReference>
<feature type="compositionally biased region" description="Basic and acidic residues" evidence="9">
    <location>
        <begin position="654"/>
        <end position="664"/>
    </location>
</feature>
<keyword evidence="7" id="KW-0206">Cytoskeleton</keyword>
<dbReference type="FunFam" id="1.20.58.60:FF:000018">
    <property type="entry name" value="Spectrin beta chain"/>
    <property type="match status" value="1"/>
</dbReference>
<dbReference type="PANTHER" id="PTHR11915">
    <property type="entry name" value="SPECTRIN/FILAMIN RELATED CYTOSKELETAL PROTEIN"/>
    <property type="match status" value="1"/>
</dbReference>
<evidence type="ECO:0000256" key="5">
    <source>
        <dbReference type="ARBA" id="ARBA00022737"/>
    </source>
</evidence>
<comment type="caution">
    <text evidence="11">The sequence shown here is derived from an EMBL/GenBank/DDBJ whole genome shotgun (WGS) entry which is preliminary data.</text>
</comment>
<feature type="compositionally biased region" description="Basic and acidic residues" evidence="9">
    <location>
        <begin position="523"/>
        <end position="539"/>
    </location>
</feature>
<dbReference type="EMBL" id="BFAA01011791">
    <property type="protein sequence ID" value="GCB78485.1"/>
    <property type="molecule type" value="Genomic_DNA"/>
</dbReference>
<feature type="region of interest" description="Disordered" evidence="9">
    <location>
        <begin position="413"/>
        <end position="610"/>
    </location>
</feature>
<dbReference type="GO" id="GO:0016020">
    <property type="term" value="C:membrane"/>
    <property type="evidence" value="ECO:0007669"/>
    <property type="project" value="UniProtKB-ARBA"/>
</dbReference>
<keyword evidence="4" id="KW-0963">Cytoplasm</keyword>
<sequence>QLLLEKFTEFAHETGVIGQERVNTVNQMIDELIDYGHADAAIIAEWKDGVGEAWADLLELIETRAQMLSASQELHKFFTDCKEVTGHIEEKHKQLPEVSVGDSSSTFTLQRMLSSFEHDIQVLVAQVRQLQENAAQLRTVYAGENAEAILAQEQGVMQAWKELLGNCDQRRLQLTTTGDKIRFFSMVRDLVSWMDSIICQIGMGEKPRDVSSVEVLMNYHQSLRGEIEARHKKLSACIELGKTLLSSTNQAVEEIKEKLDKVVKKQHELMEKWEHHWEWLQQMLEVHQFAQEAVVAESWLSTQERLVSSSQLGNSVDEVEQLIKRHEAFRKAAAAWEERFSSLRRLTTLERIENKAAYQVHQQPATPLLSRRVLSETRVALPEQSVAVAETRPVKQQAKYEIIDGLQQVRSERAELKLPPRAVRQEGQEQAAGRPEPSATPPPHSDGRRERTHPKVEQSEARQDSRRERQESLSEHRELELEDGGAAGDRRTTLADIVEQLQEKEAQGRDSSLSVGLPNGLEKLPERTPRPDRPRARDRPKPRRRPRPKDPNQPVGETRRSRSAPSPQNSAALPPPVTHTAEQEGILIRKHELGASNKKSSSRVSDGSEYLYQAKDEEEMNDWIKTISTAVSEHAQIAQQTGQIPLTTSSTDEGNTKRDSDRRFSLFGKKK</sequence>
<dbReference type="GO" id="GO:0005737">
    <property type="term" value="C:cytoplasm"/>
    <property type="evidence" value="ECO:0007669"/>
    <property type="project" value="UniProtKB-ARBA"/>
</dbReference>
<dbReference type="InterPro" id="IPR011993">
    <property type="entry name" value="PH-like_dom_sf"/>
</dbReference>
<comment type="similarity">
    <text evidence="2">Belongs to the spectrin family.</text>
</comment>
<dbReference type="GO" id="GO:0003779">
    <property type="term" value="F:actin binding"/>
    <property type="evidence" value="ECO:0007669"/>
    <property type="project" value="UniProtKB-KW"/>
</dbReference>
<evidence type="ECO:0000313" key="11">
    <source>
        <dbReference type="EMBL" id="GCB78485.1"/>
    </source>
</evidence>
<dbReference type="Gene3D" id="2.30.29.30">
    <property type="entry name" value="Pleckstrin-homology domain (PH domain)/Phosphotyrosine-binding domain (PTB)"/>
    <property type="match status" value="1"/>
</dbReference>
<dbReference type="InterPro" id="IPR001849">
    <property type="entry name" value="PH_domain"/>
</dbReference>
<dbReference type="OrthoDB" id="5865767at2759"/>
<keyword evidence="3" id="KW-0117">Actin capping</keyword>
<evidence type="ECO:0000256" key="3">
    <source>
        <dbReference type="ARBA" id="ARBA00022467"/>
    </source>
</evidence>
<dbReference type="Pfam" id="PF00435">
    <property type="entry name" value="Spectrin"/>
    <property type="match status" value="4"/>
</dbReference>
<dbReference type="Proteomes" id="UP000288216">
    <property type="component" value="Unassembled WGS sequence"/>
</dbReference>
<dbReference type="SUPFAM" id="SSF46966">
    <property type="entry name" value="Spectrin repeat"/>
    <property type="match status" value="3"/>
</dbReference>
<feature type="coiled-coil region" evidence="8">
    <location>
        <begin position="245"/>
        <end position="272"/>
    </location>
</feature>
<accession>A0A401PZC2</accession>
<comment type="subcellular location">
    <subcellularLocation>
        <location evidence="1">Cytoplasm</location>
        <location evidence="1">Cytoskeleton</location>
    </subcellularLocation>
</comment>
<evidence type="ECO:0000256" key="9">
    <source>
        <dbReference type="SAM" id="MobiDB-lite"/>
    </source>
</evidence>
<evidence type="ECO:0000256" key="2">
    <source>
        <dbReference type="ARBA" id="ARBA00006826"/>
    </source>
</evidence>
<proteinExistence type="inferred from homology"/>
<dbReference type="PROSITE" id="PS50003">
    <property type="entry name" value="PH_DOMAIN"/>
    <property type="match status" value="1"/>
</dbReference>
<evidence type="ECO:0000259" key="10">
    <source>
        <dbReference type="PROSITE" id="PS50003"/>
    </source>
</evidence>
<dbReference type="SUPFAM" id="SSF50729">
    <property type="entry name" value="PH domain-like"/>
    <property type="match status" value="1"/>
</dbReference>
<organism evidence="11 12">
    <name type="scientific">Scyliorhinus torazame</name>
    <name type="common">Cloudy catshark</name>
    <name type="synonym">Catulus torazame</name>
    <dbReference type="NCBI Taxonomy" id="75743"/>
    <lineage>
        <taxon>Eukaryota</taxon>
        <taxon>Metazoa</taxon>
        <taxon>Chordata</taxon>
        <taxon>Craniata</taxon>
        <taxon>Vertebrata</taxon>
        <taxon>Chondrichthyes</taxon>
        <taxon>Elasmobranchii</taxon>
        <taxon>Galeomorphii</taxon>
        <taxon>Galeoidea</taxon>
        <taxon>Carcharhiniformes</taxon>
        <taxon>Scyliorhinidae</taxon>
        <taxon>Scyliorhinus</taxon>
    </lineage>
</organism>
<evidence type="ECO:0000256" key="7">
    <source>
        <dbReference type="ARBA" id="ARBA00023212"/>
    </source>
</evidence>
<feature type="coiled-coil region" evidence="8">
    <location>
        <begin position="113"/>
        <end position="147"/>
    </location>
</feature>
<feature type="non-terminal residue" evidence="11">
    <location>
        <position position="1"/>
    </location>
</feature>
<feature type="compositionally biased region" description="Basic and acidic residues" evidence="9">
    <location>
        <begin position="445"/>
        <end position="479"/>
    </location>
</feature>
<keyword evidence="8" id="KW-0175">Coiled coil</keyword>
<dbReference type="AlphaFoldDB" id="A0A401PZC2"/>
<dbReference type="CDD" id="cd00176">
    <property type="entry name" value="SPEC"/>
    <property type="match status" value="2"/>
</dbReference>
<evidence type="ECO:0000256" key="1">
    <source>
        <dbReference type="ARBA" id="ARBA00004245"/>
    </source>
</evidence>
<dbReference type="Gene3D" id="1.20.58.60">
    <property type="match status" value="3"/>
</dbReference>
<dbReference type="STRING" id="75743.A0A401PZC2"/>
<feature type="region of interest" description="Disordered" evidence="9">
    <location>
        <begin position="635"/>
        <end position="671"/>
    </location>
</feature>
<dbReference type="FunFam" id="1.20.58.60:FF:000011">
    <property type="entry name" value="Spectrin beta chain"/>
    <property type="match status" value="1"/>
</dbReference>
<dbReference type="OMA" id="RRERTHP"/>
<dbReference type="GO" id="GO:0051693">
    <property type="term" value="P:actin filament capping"/>
    <property type="evidence" value="ECO:0007669"/>
    <property type="project" value="UniProtKB-KW"/>
</dbReference>
<keyword evidence="12" id="KW-1185">Reference proteome</keyword>
<evidence type="ECO:0000256" key="4">
    <source>
        <dbReference type="ARBA" id="ARBA00022490"/>
    </source>
</evidence>
<evidence type="ECO:0000313" key="12">
    <source>
        <dbReference type="Proteomes" id="UP000288216"/>
    </source>
</evidence>
<name>A0A401PZC2_SCYTO</name>
<dbReference type="SMART" id="SM00150">
    <property type="entry name" value="SPEC"/>
    <property type="match status" value="3"/>
</dbReference>
<keyword evidence="5" id="KW-0677">Repeat</keyword>